<proteinExistence type="predicted"/>
<protein>
    <submittedName>
        <fullName evidence="2">Glycosyltransferase family 2 protein</fullName>
    </submittedName>
</protein>
<accession>A0A515EV50</accession>
<dbReference type="EMBL" id="CP036282">
    <property type="protein sequence ID" value="QDL56561.1"/>
    <property type="molecule type" value="Genomic_DNA"/>
</dbReference>
<feature type="domain" description="Glycosyltransferase 2-like" evidence="1">
    <location>
        <begin position="15"/>
        <end position="136"/>
    </location>
</feature>
<dbReference type="CDD" id="cd00761">
    <property type="entry name" value="Glyco_tranf_GTA_type"/>
    <property type="match status" value="1"/>
</dbReference>
<name>A0A515EV50_9BURK</name>
<dbReference type="InterPro" id="IPR029044">
    <property type="entry name" value="Nucleotide-diphossugar_trans"/>
</dbReference>
<dbReference type="Pfam" id="PF00535">
    <property type="entry name" value="Glycos_transf_2"/>
    <property type="match status" value="1"/>
</dbReference>
<organism evidence="2 3">
    <name type="scientific">Rhodoferax aquaticus</name>
    <dbReference type="NCBI Taxonomy" id="2527691"/>
    <lineage>
        <taxon>Bacteria</taxon>
        <taxon>Pseudomonadati</taxon>
        <taxon>Pseudomonadota</taxon>
        <taxon>Betaproteobacteria</taxon>
        <taxon>Burkholderiales</taxon>
        <taxon>Comamonadaceae</taxon>
        <taxon>Rhodoferax</taxon>
    </lineage>
</organism>
<dbReference type="KEGG" id="rhg:EXZ61_21720"/>
<dbReference type="Gene3D" id="3.90.550.10">
    <property type="entry name" value="Spore Coat Polysaccharide Biosynthesis Protein SpsA, Chain A"/>
    <property type="match status" value="1"/>
</dbReference>
<dbReference type="InterPro" id="IPR001173">
    <property type="entry name" value="Glyco_trans_2-like"/>
</dbReference>
<evidence type="ECO:0000313" key="2">
    <source>
        <dbReference type="EMBL" id="QDL56561.1"/>
    </source>
</evidence>
<dbReference type="Proteomes" id="UP000317365">
    <property type="component" value="Chromosome"/>
</dbReference>
<reference evidence="3" key="2">
    <citation type="journal article" date="2020" name="Int. J. Syst. Evol. Microbiol.">
        <title>Genomic insights into a novel species Rhodoferax aquaticus sp. nov., isolated from freshwater.</title>
        <authorList>
            <person name="Li T."/>
            <person name="Zhuo Y."/>
            <person name="Jin C.Z."/>
            <person name="Wu X."/>
            <person name="Ko S.R."/>
            <person name="Jin F.J."/>
            <person name="Ahn C.Y."/>
            <person name="Oh H.M."/>
            <person name="Lee H.G."/>
            <person name="Jin L."/>
        </authorList>
    </citation>
    <scope>NUCLEOTIDE SEQUENCE [LARGE SCALE GENOMIC DNA]</scope>
    <source>
        <strain evidence="3">Gr-4</strain>
    </source>
</reference>
<sequence>MTTLVQGDTLKITTVVPAYKPQFLKYLLASLMQQTERPHQVIFSDDTEDLTFARALLLDPLKTALADLNVKVVQGPRKGAAANWRHCLQAWDVQTELVHVLCDDDYLFPQFYEQHRKAHESGRFSATVSRRYYADIDGVCLQCALEVPPEIASVGSRYLRIDAATLFPLVVPSCTNWLGEVSNMVMHREAATLLAFPSFDGIPFSGLEDIGSVLCASVQDPICYIAEHLGYFRMHPQQNTMQFTSRPVKLAVLAWGALAVIGRQRGLLNHKHAKVALAKSLFMAQEVFAADAEMKPFIDLIPAALAEQPQALTQWIALWNGFAAQS</sequence>
<dbReference type="AlphaFoldDB" id="A0A515EV50"/>
<keyword evidence="3" id="KW-1185">Reference proteome</keyword>
<dbReference type="RefSeq" id="WP_142813996.1">
    <property type="nucleotide sequence ID" value="NZ_CP036282.1"/>
</dbReference>
<evidence type="ECO:0000313" key="3">
    <source>
        <dbReference type="Proteomes" id="UP000317365"/>
    </source>
</evidence>
<dbReference type="SUPFAM" id="SSF53448">
    <property type="entry name" value="Nucleotide-diphospho-sugar transferases"/>
    <property type="match status" value="1"/>
</dbReference>
<evidence type="ECO:0000259" key="1">
    <source>
        <dbReference type="Pfam" id="PF00535"/>
    </source>
</evidence>
<gene>
    <name evidence="2" type="ORF">EXZ61_21720</name>
</gene>
<reference evidence="3" key="1">
    <citation type="submission" date="2019-02" db="EMBL/GenBank/DDBJ databases">
        <title>Complete genome sequence of Rhodoferax sp. Gr-4.</title>
        <authorList>
            <person name="Jin L."/>
        </authorList>
    </citation>
    <scope>NUCLEOTIDE SEQUENCE [LARGE SCALE GENOMIC DNA]</scope>
    <source>
        <strain evidence="3">Gr-4</strain>
    </source>
</reference>